<evidence type="ECO:0000313" key="10">
    <source>
        <dbReference type="EMBL" id="RVU41926.1"/>
    </source>
</evidence>
<accession>A0A437R571</accession>
<dbReference type="InterPro" id="IPR012310">
    <property type="entry name" value="DNA_ligase_ATP-dep_cent"/>
</dbReference>
<dbReference type="Pfam" id="PF14743">
    <property type="entry name" value="DNA_ligase_OB_2"/>
    <property type="match status" value="1"/>
</dbReference>
<evidence type="ECO:0000313" key="11">
    <source>
        <dbReference type="Proteomes" id="UP000283077"/>
    </source>
</evidence>
<dbReference type="InterPro" id="IPR029319">
    <property type="entry name" value="DNA_ligase_OB"/>
</dbReference>
<sequence>MCYLIKCRVLLLLCCLFLMAASKPDLLLAEVYREGIAVEQYWISEKLDGVRAYWDGKQLISRGGEVIAAPIWFVADFPKTALDGELWIGRNQFAATFSIVSKLQPQDHEWQKIQYHIFELPNAPGSFTERISAMQILIKQHNSPYLTLIPQFRIANKTQLLEKLRQLEQQGAEGLMLHHQDALYKTGRSSDLLKLKSYQDTEAQVIGYRPGKGKYQGMVGALVVKTAEGKTFGLGSGLTDALRQNPPKIGTVVTYRYNGFTNKGLPRFARFLRVRQELE</sequence>
<feature type="signal peptide" evidence="7">
    <location>
        <begin position="1"/>
        <end position="20"/>
    </location>
</feature>
<comment type="caution">
    <text evidence="10">The sequence shown here is derived from an EMBL/GenBank/DDBJ whole genome shotgun (WGS) entry which is preliminary data.</text>
</comment>
<dbReference type="OrthoDB" id="9782700at2"/>
<dbReference type="RefSeq" id="WP_127697304.1">
    <property type="nucleotide sequence ID" value="NZ_SACS01000001.1"/>
</dbReference>
<protein>
    <submittedName>
        <fullName evidence="10">DNA ligase</fullName>
    </submittedName>
</protein>
<evidence type="ECO:0000256" key="3">
    <source>
        <dbReference type="ARBA" id="ARBA00022705"/>
    </source>
</evidence>
<dbReference type="GO" id="GO:0006260">
    <property type="term" value="P:DNA replication"/>
    <property type="evidence" value="ECO:0007669"/>
    <property type="project" value="UniProtKB-KW"/>
</dbReference>
<evidence type="ECO:0000259" key="8">
    <source>
        <dbReference type="Pfam" id="PF01068"/>
    </source>
</evidence>
<evidence type="ECO:0000256" key="5">
    <source>
        <dbReference type="ARBA" id="ARBA00023204"/>
    </source>
</evidence>
<keyword evidence="7" id="KW-0732">Signal</keyword>
<dbReference type="InterPro" id="IPR050326">
    <property type="entry name" value="NAD_dep_DNA_ligaseB"/>
</dbReference>
<dbReference type="GO" id="GO:0006281">
    <property type="term" value="P:DNA repair"/>
    <property type="evidence" value="ECO:0007669"/>
    <property type="project" value="UniProtKB-KW"/>
</dbReference>
<dbReference type="SUPFAM" id="SSF56091">
    <property type="entry name" value="DNA ligase/mRNA capping enzyme, catalytic domain"/>
    <property type="match status" value="1"/>
</dbReference>
<dbReference type="NCBIfam" id="NF006592">
    <property type="entry name" value="PRK09125.1"/>
    <property type="match status" value="1"/>
</dbReference>
<keyword evidence="11" id="KW-1185">Reference proteome</keyword>
<evidence type="ECO:0000259" key="9">
    <source>
        <dbReference type="Pfam" id="PF14743"/>
    </source>
</evidence>
<keyword evidence="5" id="KW-0234">DNA repair</keyword>
<dbReference type="SUPFAM" id="SSF50249">
    <property type="entry name" value="Nucleic acid-binding proteins"/>
    <property type="match status" value="1"/>
</dbReference>
<evidence type="ECO:0000256" key="1">
    <source>
        <dbReference type="ARBA" id="ARBA00001968"/>
    </source>
</evidence>
<evidence type="ECO:0000256" key="4">
    <source>
        <dbReference type="ARBA" id="ARBA00022763"/>
    </source>
</evidence>
<evidence type="ECO:0000256" key="7">
    <source>
        <dbReference type="SAM" id="SignalP"/>
    </source>
</evidence>
<evidence type="ECO:0000256" key="6">
    <source>
        <dbReference type="ARBA" id="ARBA00034003"/>
    </source>
</evidence>
<dbReference type="Gene3D" id="3.30.1490.70">
    <property type="match status" value="1"/>
</dbReference>
<name>A0A437R571_9GAMM</name>
<dbReference type="PANTHER" id="PTHR47810">
    <property type="entry name" value="DNA LIGASE"/>
    <property type="match status" value="1"/>
</dbReference>
<dbReference type="Pfam" id="PF01068">
    <property type="entry name" value="DNA_ligase_A_M"/>
    <property type="match status" value="1"/>
</dbReference>
<comment type="catalytic activity">
    <reaction evidence="6">
        <text>ATP + (deoxyribonucleotide)n-3'-hydroxyl + 5'-phospho-(deoxyribonucleotide)m = (deoxyribonucleotide)n+m + AMP + diphosphate.</text>
        <dbReference type="EC" id="6.5.1.1"/>
    </reaction>
</comment>
<keyword evidence="3" id="KW-0235">DNA replication</keyword>
<dbReference type="Proteomes" id="UP000283077">
    <property type="component" value="Unassembled WGS sequence"/>
</dbReference>
<evidence type="ECO:0000256" key="2">
    <source>
        <dbReference type="ARBA" id="ARBA00022598"/>
    </source>
</evidence>
<dbReference type="GO" id="GO:0005524">
    <property type="term" value="F:ATP binding"/>
    <property type="evidence" value="ECO:0007669"/>
    <property type="project" value="InterPro"/>
</dbReference>
<feature type="chain" id="PRO_5019233003" evidence="7">
    <location>
        <begin position="21"/>
        <end position="279"/>
    </location>
</feature>
<reference evidence="10 11" key="1">
    <citation type="submission" date="2019-01" db="EMBL/GenBank/DDBJ databases">
        <authorList>
            <person name="Chen W.-M."/>
        </authorList>
    </citation>
    <scope>NUCLEOTIDE SEQUENCE [LARGE SCALE GENOMIC DNA]</scope>
    <source>
        <strain evidence="10 11">KYPC3</strain>
    </source>
</reference>
<dbReference type="CDD" id="cd07896">
    <property type="entry name" value="Adenylation_kDNA_ligase_like"/>
    <property type="match status" value="1"/>
</dbReference>
<organism evidence="10 11">
    <name type="scientific">Rheinheimera riviphila</name>
    <dbReference type="NCBI Taxonomy" id="1834037"/>
    <lineage>
        <taxon>Bacteria</taxon>
        <taxon>Pseudomonadati</taxon>
        <taxon>Pseudomonadota</taxon>
        <taxon>Gammaproteobacteria</taxon>
        <taxon>Chromatiales</taxon>
        <taxon>Chromatiaceae</taxon>
        <taxon>Rheinheimera</taxon>
    </lineage>
</organism>
<keyword evidence="2 10" id="KW-0436">Ligase</keyword>
<feature type="domain" description="ATP-dependent DNA ligase family profile" evidence="8">
    <location>
        <begin position="43"/>
        <end position="196"/>
    </location>
</feature>
<dbReference type="GO" id="GO:0003910">
    <property type="term" value="F:DNA ligase (ATP) activity"/>
    <property type="evidence" value="ECO:0007669"/>
    <property type="project" value="UniProtKB-EC"/>
</dbReference>
<gene>
    <name evidence="10" type="ORF">EOE67_01670</name>
</gene>
<feature type="domain" description="DNA ligase OB-like" evidence="9">
    <location>
        <begin position="210"/>
        <end position="275"/>
    </location>
</feature>
<comment type="cofactor">
    <cofactor evidence="1">
        <name>a divalent metal cation</name>
        <dbReference type="ChEBI" id="CHEBI:60240"/>
    </cofactor>
</comment>
<dbReference type="CDD" id="cd08041">
    <property type="entry name" value="OBF_kDNA_ligase_like"/>
    <property type="match status" value="1"/>
</dbReference>
<dbReference type="Gene3D" id="2.40.50.140">
    <property type="entry name" value="Nucleic acid-binding proteins"/>
    <property type="match status" value="1"/>
</dbReference>
<dbReference type="GO" id="GO:0006310">
    <property type="term" value="P:DNA recombination"/>
    <property type="evidence" value="ECO:0007669"/>
    <property type="project" value="InterPro"/>
</dbReference>
<dbReference type="AlphaFoldDB" id="A0A437R571"/>
<dbReference type="EMBL" id="SACS01000001">
    <property type="protein sequence ID" value="RVU41926.1"/>
    <property type="molecule type" value="Genomic_DNA"/>
</dbReference>
<dbReference type="PANTHER" id="PTHR47810:SF1">
    <property type="entry name" value="DNA LIGASE B"/>
    <property type="match status" value="1"/>
</dbReference>
<proteinExistence type="predicted"/>
<dbReference type="Gene3D" id="3.30.470.30">
    <property type="entry name" value="DNA ligase/mRNA capping enzyme"/>
    <property type="match status" value="1"/>
</dbReference>
<keyword evidence="4" id="KW-0227">DNA damage</keyword>
<dbReference type="InterPro" id="IPR012340">
    <property type="entry name" value="NA-bd_OB-fold"/>
</dbReference>